<protein>
    <submittedName>
        <fullName evidence="2">Uncharacterized protein</fullName>
    </submittedName>
</protein>
<evidence type="ECO:0000313" key="2">
    <source>
        <dbReference type="EnsemblPlants" id="OGLUM07G16850.1"/>
    </source>
</evidence>
<evidence type="ECO:0000313" key="3">
    <source>
        <dbReference type="Proteomes" id="UP000026961"/>
    </source>
</evidence>
<reference evidence="2" key="1">
    <citation type="submission" date="2015-04" db="UniProtKB">
        <authorList>
            <consortium name="EnsemblPlants"/>
        </authorList>
    </citation>
    <scope>IDENTIFICATION</scope>
</reference>
<proteinExistence type="predicted"/>
<dbReference type="HOGENOM" id="CLU_2363159_0_0_1"/>
<dbReference type="AlphaFoldDB" id="A0A0E0AKW0"/>
<reference evidence="2" key="2">
    <citation type="submission" date="2018-05" db="EMBL/GenBank/DDBJ databases">
        <title>OgluRS3 (Oryza glumaepatula Reference Sequence Version 3).</title>
        <authorList>
            <person name="Zhang J."/>
            <person name="Kudrna D."/>
            <person name="Lee S."/>
            <person name="Talag J."/>
            <person name="Welchert J."/>
            <person name="Wing R.A."/>
        </authorList>
    </citation>
    <scope>NUCLEOTIDE SEQUENCE [LARGE SCALE GENOMIC DNA]</scope>
</reference>
<feature type="compositionally biased region" description="Basic and acidic residues" evidence="1">
    <location>
        <begin position="82"/>
        <end position="96"/>
    </location>
</feature>
<organism evidence="2">
    <name type="scientific">Oryza glumipatula</name>
    <dbReference type="NCBI Taxonomy" id="40148"/>
    <lineage>
        <taxon>Eukaryota</taxon>
        <taxon>Viridiplantae</taxon>
        <taxon>Streptophyta</taxon>
        <taxon>Embryophyta</taxon>
        <taxon>Tracheophyta</taxon>
        <taxon>Spermatophyta</taxon>
        <taxon>Magnoliopsida</taxon>
        <taxon>Liliopsida</taxon>
        <taxon>Poales</taxon>
        <taxon>Poaceae</taxon>
        <taxon>BOP clade</taxon>
        <taxon>Oryzoideae</taxon>
        <taxon>Oryzeae</taxon>
        <taxon>Oryzinae</taxon>
        <taxon>Oryza</taxon>
    </lineage>
</organism>
<name>A0A0E0AKW0_9ORYZ</name>
<sequence>MGWPVYTSGEPTKRPTRAHGGAAQPNHSQGRRERERDLTATRRILSSPARRIPRRHPSSNVAVGEGGRPSLSEYGRAPGTRGVEKPSDLRDKGISR</sequence>
<accession>A0A0E0AKW0</accession>
<feature type="compositionally biased region" description="Basic and acidic residues" evidence="1">
    <location>
        <begin position="30"/>
        <end position="40"/>
    </location>
</feature>
<feature type="region of interest" description="Disordered" evidence="1">
    <location>
        <begin position="1"/>
        <end position="96"/>
    </location>
</feature>
<dbReference type="Gramene" id="OGLUM07G16850.1">
    <property type="protein sequence ID" value="OGLUM07G16850.1"/>
    <property type="gene ID" value="OGLUM07G16850"/>
</dbReference>
<dbReference type="Proteomes" id="UP000026961">
    <property type="component" value="Chromosome 7"/>
</dbReference>
<dbReference type="EnsemblPlants" id="OGLUM07G16850.1">
    <property type="protein sequence ID" value="OGLUM07G16850.1"/>
    <property type="gene ID" value="OGLUM07G16850"/>
</dbReference>
<evidence type="ECO:0000256" key="1">
    <source>
        <dbReference type="SAM" id="MobiDB-lite"/>
    </source>
</evidence>
<keyword evidence="3" id="KW-1185">Reference proteome</keyword>